<organism evidence="2 3">
    <name type="scientific">Phytomonospora endophytica</name>
    <dbReference type="NCBI Taxonomy" id="714109"/>
    <lineage>
        <taxon>Bacteria</taxon>
        <taxon>Bacillati</taxon>
        <taxon>Actinomycetota</taxon>
        <taxon>Actinomycetes</taxon>
        <taxon>Micromonosporales</taxon>
        <taxon>Micromonosporaceae</taxon>
        <taxon>Phytomonospora</taxon>
    </lineage>
</organism>
<protein>
    <submittedName>
        <fullName evidence="2">Uncharacterized protein</fullName>
    </submittedName>
</protein>
<keyword evidence="1" id="KW-1133">Transmembrane helix</keyword>
<feature type="transmembrane region" description="Helical" evidence="1">
    <location>
        <begin position="28"/>
        <end position="48"/>
    </location>
</feature>
<evidence type="ECO:0000256" key="1">
    <source>
        <dbReference type="SAM" id="Phobius"/>
    </source>
</evidence>
<keyword evidence="1" id="KW-0472">Membrane</keyword>
<accession>A0A841FAY8</accession>
<gene>
    <name evidence="2" type="ORF">HNR73_000781</name>
</gene>
<dbReference type="Proteomes" id="UP000548476">
    <property type="component" value="Unassembled WGS sequence"/>
</dbReference>
<comment type="caution">
    <text evidence="2">The sequence shown here is derived from an EMBL/GenBank/DDBJ whole genome shotgun (WGS) entry which is preliminary data.</text>
</comment>
<keyword evidence="1" id="KW-0812">Transmembrane</keyword>
<dbReference type="RefSeq" id="WP_184785861.1">
    <property type="nucleotide sequence ID" value="NZ_BONT01000020.1"/>
</dbReference>
<proteinExistence type="predicted"/>
<dbReference type="EMBL" id="JACHGT010000002">
    <property type="protein sequence ID" value="MBB6032934.1"/>
    <property type="molecule type" value="Genomic_DNA"/>
</dbReference>
<keyword evidence="3" id="KW-1185">Reference proteome</keyword>
<sequence>MIPSETRAELEAVRASGRYRSMIRYFRGFWLSFIIGVLLAVASLAYPQPHRPELSYAILAATILLLLLTALLGLVKGRPTNAFVTAAGGDARERSLRISLLREAIVRDLLKKAP</sequence>
<name>A0A841FAY8_9ACTN</name>
<evidence type="ECO:0000313" key="2">
    <source>
        <dbReference type="EMBL" id="MBB6032934.1"/>
    </source>
</evidence>
<reference evidence="2 3" key="1">
    <citation type="submission" date="2020-08" db="EMBL/GenBank/DDBJ databases">
        <title>Genomic Encyclopedia of Type Strains, Phase IV (KMG-IV): sequencing the most valuable type-strain genomes for metagenomic binning, comparative biology and taxonomic classification.</title>
        <authorList>
            <person name="Goeker M."/>
        </authorList>
    </citation>
    <scope>NUCLEOTIDE SEQUENCE [LARGE SCALE GENOMIC DNA]</scope>
    <source>
        <strain evidence="2 3">YIM 65646</strain>
    </source>
</reference>
<dbReference type="AlphaFoldDB" id="A0A841FAY8"/>
<feature type="transmembrane region" description="Helical" evidence="1">
    <location>
        <begin position="54"/>
        <end position="75"/>
    </location>
</feature>
<evidence type="ECO:0000313" key="3">
    <source>
        <dbReference type="Proteomes" id="UP000548476"/>
    </source>
</evidence>